<dbReference type="NCBIfam" id="TIGR00614">
    <property type="entry name" value="recQ_fam"/>
    <property type="match status" value="1"/>
</dbReference>
<dbReference type="Gene3D" id="3.40.50.300">
    <property type="entry name" value="P-loop containing nucleotide triphosphate hydrolases"/>
    <property type="match status" value="2"/>
</dbReference>
<sequence length="629" mass="68259">MPAPALDDARRALRDCFGYEDFRLGQKSVIEAILAGRDALAVMPTGAGKSLCYQIPSIVLPGVAIVVSPLVSLMGDQVRALVQAGVHAAYLNSTLSPAAQGRVIERARAGEFDIVYVAPERLEDARFVDFASHARIALIAVDEAHCVSQWGQDFRPSYLQIGAFIAKLSARPAVCALTATATERVRDDIVRLLGLSDPYRIVTGFDRPNLHFAVERAEPKRKIARIAAYALEHTEDSGIVYCSTRKDTEAVCDALVSAGVRATRYHAGLPAAERAANQQAFICDDAPVMVATNAFGMGIDKSNVRYVLHHNMPASIEAYYQEAGRAGRDGLPSECLLFWSEKDLSTCRFFIEQESANEELSPEEAEAVRQTRRRMLAAMEGYCMTCGCLREYLLRYFGEEVAAGGPAKCGNCGNCEGGFERIDVTGEARAVMRCVQELRGEWGKGMVADVLRGSKSEKVLSFGLDRANAYGALSHASAAHVKDVIELLVAGRYLDVSEGKFPKVGFGPNFRVAATPEFFLFMKRTARKSGRAGAGGGHAFGSSGTRSASAAADGAPGELFERLRVLRKQLASEQGIAPYMVFSDATLRDMCARLPQTEDEFLEVNGVGQTKLLRYGEAFLAEIAAFENR</sequence>
<dbReference type="CDD" id="cd18794">
    <property type="entry name" value="SF2_C_RecQ"/>
    <property type="match status" value="1"/>
</dbReference>
<evidence type="ECO:0000256" key="12">
    <source>
        <dbReference type="ARBA" id="ARBA00023172"/>
    </source>
</evidence>
<protein>
    <recommendedName>
        <fullName evidence="16">DNA helicase RecQ</fullName>
        <ecNumber evidence="16">5.6.2.4</ecNumber>
    </recommendedName>
</protein>
<dbReference type="SMART" id="SM00956">
    <property type="entry name" value="RQC"/>
    <property type="match status" value="1"/>
</dbReference>
<keyword evidence="10" id="KW-0067">ATP-binding</keyword>
<dbReference type="GO" id="GO:0005737">
    <property type="term" value="C:cytoplasm"/>
    <property type="evidence" value="ECO:0007669"/>
    <property type="project" value="TreeGrafter"/>
</dbReference>
<keyword evidence="13" id="KW-0234">DNA repair</keyword>
<dbReference type="Gene3D" id="1.10.150.80">
    <property type="entry name" value="HRDC domain"/>
    <property type="match status" value="1"/>
</dbReference>
<dbReference type="GO" id="GO:0046872">
    <property type="term" value="F:metal ion binding"/>
    <property type="evidence" value="ECO:0007669"/>
    <property type="project" value="UniProtKB-KW"/>
</dbReference>
<feature type="domain" description="Helicase ATP-binding" evidence="19">
    <location>
        <begin position="30"/>
        <end position="199"/>
    </location>
</feature>
<dbReference type="GO" id="GO:0009432">
    <property type="term" value="P:SOS response"/>
    <property type="evidence" value="ECO:0007669"/>
    <property type="project" value="UniProtKB-UniRule"/>
</dbReference>
<evidence type="ECO:0000256" key="6">
    <source>
        <dbReference type="ARBA" id="ARBA00022763"/>
    </source>
</evidence>
<evidence type="ECO:0000256" key="3">
    <source>
        <dbReference type="ARBA" id="ARBA00005446"/>
    </source>
</evidence>
<dbReference type="InterPro" id="IPR010997">
    <property type="entry name" value="HRDC-like_sf"/>
</dbReference>
<evidence type="ECO:0000256" key="1">
    <source>
        <dbReference type="ARBA" id="ARBA00001946"/>
    </source>
</evidence>
<dbReference type="GO" id="GO:0006260">
    <property type="term" value="P:DNA replication"/>
    <property type="evidence" value="ECO:0007669"/>
    <property type="project" value="InterPro"/>
</dbReference>
<keyword evidence="14" id="KW-0413">Isomerase</keyword>
<evidence type="ECO:0000256" key="10">
    <source>
        <dbReference type="ARBA" id="ARBA00022840"/>
    </source>
</evidence>
<evidence type="ECO:0000256" key="2">
    <source>
        <dbReference type="ARBA" id="ARBA00001947"/>
    </source>
</evidence>
<dbReference type="InterPro" id="IPR036390">
    <property type="entry name" value="WH_DNA-bd_sf"/>
</dbReference>
<dbReference type="InterPro" id="IPR002121">
    <property type="entry name" value="HRDC_dom"/>
</dbReference>
<comment type="cofactor">
    <cofactor evidence="2">
        <name>Zn(2+)</name>
        <dbReference type="ChEBI" id="CHEBI:29105"/>
    </cofactor>
</comment>
<keyword evidence="22" id="KW-1185">Reference proteome</keyword>
<evidence type="ECO:0000256" key="14">
    <source>
        <dbReference type="ARBA" id="ARBA00023235"/>
    </source>
</evidence>
<comment type="cofactor">
    <cofactor evidence="1">
        <name>Mg(2+)</name>
        <dbReference type="ChEBI" id="CHEBI:18420"/>
    </cofactor>
</comment>
<dbReference type="GO" id="GO:0006281">
    <property type="term" value="P:DNA repair"/>
    <property type="evidence" value="ECO:0007669"/>
    <property type="project" value="UniProtKB-KW"/>
</dbReference>
<dbReference type="CDD" id="cd17920">
    <property type="entry name" value="DEXHc_RecQ"/>
    <property type="match status" value="1"/>
</dbReference>
<dbReference type="Proteomes" id="UP000468668">
    <property type="component" value="Unassembled WGS sequence"/>
</dbReference>
<proteinExistence type="inferred from homology"/>
<dbReference type="SMART" id="SM00341">
    <property type="entry name" value="HRDC"/>
    <property type="match status" value="1"/>
</dbReference>
<evidence type="ECO:0000256" key="15">
    <source>
        <dbReference type="ARBA" id="ARBA00034617"/>
    </source>
</evidence>
<dbReference type="GO" id="GO:0009378">
    <property type="term" value="F:four-way junction helicase activity"/>
    <property type="evidence" value="ECO:0007669"/>
    <property type="project" value="TreeGrafter"/>
</dbReference>
<dbReference type="SUPFAM" id="SSF47819">
    <property type="entry name" value="HRDC-like"/>
    <property type="match status" value="1"/>
</dbReference>
<dbReference type="Pfam" id="PF16124">
    <property type="entry name" value="RecQ_Zn_bind"/>
    <property type="match status" value="1"/>
</dbReference>
<keyword evidence="12" id="KW-0233">DNA recombination</keyword>
<keyword evidence="11" id="KW-0238">DNA-binding</keyword>
<feature type="domain" description="Helicase C-terminal" evidence="20">
    <location>
        <begin position="222"/>
        <end position="376"/>
    </location>
</feature>
<dbReference type="InterPro" id="IPR027417">
    <property type="entry name" value="P-loop_NTPase"/>
</dbReference>
<dbReference type="PROSITE" id="PS51192">
    <property type="entry name" value="HELICASE_ATP_BIND_1"/>
    <property type="match status" value="1"/>
</dbReference>
<evidence type="ECO:0000256" key="16">
    <source>
        <dbReference type="NCBIfam" id="TIGR01389"/>
    </source>
</evidence>
<dbReference type="SMART" id="SM00490">
    <property type="entry name" value="HELICc"/>
    <property type="match status" value="1"/>
</dbReference>
<dbReference type="NCBIfam" id="TIGR01389">
    <property type="entry name" value="recQ"/>
    <property type="match status" value="1"/>
</dbReference>
<dbReference type="SMART" id="SM00487">
    <property type="entry name" value="DEXDc"/>
    <property type="match status" value="1"/>
</dbReference>
<dbReference type="Gene3D" id="1.10.10.10">
    <property type="entry name" value="Winged helix-like DNA-binding domain superfamily/Winged helix DNA-binding domain"/>
    <property type="match status" value="1"/>
</dbReference>
<name>A0A6N6NMY2_9ACTN</name>
<comment type="caution">
    <text evidence="21">The sequence shown here is derived from an EMBL/GenBank/DDBJ whole genome shotgun (WGS) entry which is preliminary data.</text>
</comment>
<evidence type="ECO:0000259" key="18">
    <source>
        <dbReference type="PROSITE" id="PS50967"/>
    </source>
</evidence>
<dbReference type="InterPro" id="IPR004589">
    <property type="entry name" value="DNA_helicase_ATP-dep_RecQ"/>
</dbReference>
<dbReference type="GO" id="GO:0016787">
    <property type="term" value="F:hydrolase activity"/>
    <property type="evidence" value="ECO:0007669"/>
    <property type="project" value="UniProtKB-KW"/>
</dbReference>
<dbReference type="InterPro" id="IPR036388">
    <property type="entry name" value="WH-like_DNA-bd_sf"/>
</dbReference>
<dbReference type="GO" id="GO:0006310">
    <property type="term" value="P:DNA recombination"/>
    <property type="evidence" value="ECO:0007669"/>
    <property type="project" value="UniProtKB-UniRule"/>
</dbReference>
<dbReference type="OrthoDB" id="9760034at2"/>
<dbReference type="FunFam" id="3.40.50.300:FF:001389">
    <property type="entry name" value="ATP-dependent DNA helicase RecQ"/>
    <property type="match status" value="1"/>
</dbReference>
<dbReference type="SUPFAM" id="SSF52540">
    <property type="entry name" value="P-loop containing nucleoside triphosphate hydrolases"/>
    <property type="match status" value="1"/>
</dbReference>
<comment type="similarity">
    <text evidence="3">Belongs to the helicase family. RecQ subfamily.</text>
</comment>
<evidence type="ECO:0000256" key="13">
    <source>
        <dbReference type="ARBA" id="ARBA00023204"/>
    </source>
</evidence>
<dbReference type="GO" id="GO:0043138">
    <property type="term" value="F:3'-5' DNA helicase activity"/>
    <property type="evidence" value="ECO:0007669"/>
    <property type="project" value="UniProtKB-EC"/>
</dbReference>
<evidence type="ECO:0000256" key="9">
    <source>
        <dbReference type="ARBA" id="ARBA00022833"/>
    </source>
</evidence>
<comment type="catalytic activity">
    <reaction evidence="15">
        <text>Couples ATP hydrolysis with the unwinding of duplex DNA by translocating in the 3'-5' direction.</text>
        <dbReference type="EC" id="5.6.2.4"/>
    </reaction>
</comment>
<evidence type="ECO:0000259" key="20">
    <source>
        <dbReference type="PROSITE" id="PS51194"/>
    </source>
</evidence>
<dbReference type="InterPro" id="IPR006293">
    <property type="entry name" value="DNA_helicase_ATP-dep_RecQ_bac"/>
</dbReference>
<dbReference type="Pfam" id="PF00570">
    <property type="entry name" value="HRDC"/>
    <property type="match status" value="1"/>
</dbReference>
<dbReference type="GO" id="GO:0003677">
    <property type="term" value="F:DNA binding"/>
    <property type="evidence" value="ECO:0007669"/>
    <property type="project" value="UniProtKB-KW"/>
</dbReference>
<dbReference type="SUPFAM" id="SSF46785">
    <property type="entry name" value="Winged helix' DNA-binding domain"/>
    <property type="match status" value="1"/>
</dbReference>
<dbReference type="Pfam" id="PF09382">
    <property type="entry name" value="RQC"/>
    <property type="match status" value="1"/>
</dbReference>
<keyword evidence="8 21" id="KW-0347">Helicase</keyword>
<keyword evidence="5" id="KW-0547">Nucleotide-binding</keyword>
<evidence type="ECO:0000256" key="4">
    <source>
        <dbReference type="ARBA" id="ARBA00022723"/>
    </source>
</evidence>
<accession>A0A6N6NMY2</accession>
<dbReference type="InterPro" id="IPR014001">
    <property type="entry name" value="Helicase_ATP-bd"/>
</dbReference>
<dbReference type="Pfam" id="PF00271">
    <property type="entry name" value="Helicase_C"/>
    <property type="match status" value="1"/>
</dbReference>
<dbReference type="EC" id="5.6.2.4" evidence="16"/>
<keyword evidence="6" id="KW-0227">DNA damage</keyword>
<dbReference type="InterPro" id="IPR011545">
    <property type="entry name" value="DEAD/DEAH_box_helicase_dom"/>
</dbReference>
<evidence type="ECO:0000313" key="21">
    <source>
        <dbReference type="EMBL" id="KAB1641603.1"/>
    </source>
</evidence>
<feature type="compositionally biased region" description="Low complexity" evidence="17">
    <location>
        <begin position="540"/>
        <end position="549"/>
    </location>
</feature>
<reference evidence="21 22" key="1">
    <citation type="submission" date="2019-09" db="EMBL/GenBank/DDBJ databases">
        <title>Whole genome shotgun sequencing (WGS) of Ellagibacter isourolithinifaciens DSM 104140(T) and Adlercreutzia muris DSM 29508(T).</title>
        <authorList>
            <person name="Stoll D.A."/>
            <person name="Danylec N."/>
            <person name="Huch M."/>
        </authorList>
    </citation>
    <scope>NUCLEOTIDE SEQUENCE [LARGE SCALE GENOMIC DNA]</scope>
    <source>
        <strain evidence="21 22">DSM 104140</strain>
    </source>
</reference>
<evidence type="ECO:0000313" key="22">
    <source>
        <dbReference type="Proteomes" id="UP000468668"/>
    </source>
</evidence>
<dbReference type="PANTHER" id="PTHR13710:SF105">
    <property type="entry name" value="ATP-DEPENDENT DNA HELICASE Q1"/>
    <property type="match status" value="1"/>
</dbReference>
<dbReference type="InterPro" id="IPR044876">
    <property type="entry name" value="HRDC_dom_sf"/>
</dbReference>
<dbReference type="FunFam" id="1.10.150.80:FF:000002">
    <property type="entry name" value="ATP-dependent DNA helicase RecQ"/>
    <property type="match status" value="1"/>
</dbReference>
<keyword evidence="9" id="KW-0862">Zinc</keyword>
<dbReference type="EMBL" id="WAJR01000005">
    <property type="protein sequence ID" value="KAB1641603.1"/>
    <property type="molecule type" value="Genomic_DNA"/>
</dbReference>
<dbReference type="PANTHER" id="PTHR13710">
    <property type="entry name" value="DNA HELICASE RECQ FAMILY MEMBER"/>
    <property type="match status" value="1"/>
</dbReference>
<dbReference type="GO" id="GO:0005524">
    <property type="term" value="F:ATP binding"/>
    <property type="evidence" value="ECO:0007669"/>
    <property type="project" value="UniProtKB-KW"/>
</dbReference>
<dbReference type="PROSITE" id="PS51194">
    <property type="entry name" value="HELICASE_CTER"/>
    <property type="match status" value="1"/>
</dbReference>
<evidence type="ECO:0000259" key="19">
    <source>
        <dbReference type="PROSITE" id="PS51192"/>
    </source>
</evidence>
<dbReference type="PROSITE" id="PS50967">
    <property type="entry name" value="HRDC"/>
    <property type="match status" value="1"/>
</dbReference>
<keyword evidence="7 21" id="KW-0378">Hydrolase</keyword>
<dbReference type="InterPro" id="IPR032284">
    <property type="entry name" value="RecQ_Zn-bd"/>
</dbReference>
<evidence type="ECO:0000256" key="7">
    <source>
        <dbReference type="ARBA" id="ARBA00022801"/>
    </source>
</evidence>
<evidence type="ECO:0000256" key="11">
    <source>
        <dbReference type="ARBA" id="ARBA00023125"/>
    </source>
</evidence>
<evidence type="ECO:0000256" key="8">
    <source>
        <dbReference type="ARBA" id="ARBA00022806"/>
    </source>
</evidence>
<feature type="domain" description="HRDC" evidence="18">
    <location>
        <begin position="553"/>
        <end position="629"/>
    </location>
</feature>
<dbReference type="Pfam" id="PF00270">
    <property type="entry name" value="DEAD"/>
    <property type="match status" value="1"/>
</dbReference>
<dbReference type="AlphaFoldDB" id="A0A6N6NMY2"/>
<gene>
    <name evidence="21" type="primary">recQ</name>
    <name evidence="21" type="ORF">F8C90_03395</name>
</gene>
<dbReference type="InterPro" id="IPR001650">
    <property type="entry name" value="Helicase_C-like"/>
</dbReference>
<dbReference type="GO" id="GO:0043590">
    <property type="term" value="C:bacterial nucleoid"/>
    <property type="evidence" value="ECO:0007669"/>
    <property type="project" value="TreeGrafter"/>
</dbReference>
<keyword evidence="4" id="KW-0479">Metal-binding</keyword>
<evidence type="ECO:0000256" key="5">
    <source>
        <dbReference type="ARBA" id="ARBA00022741"/>
    </source>
</evidence>
<organism evidence="21 22">
    <name type="scientific">Ellagibacter isourolithinifaciens</name>
    <dbReference type="NCBI Taxonomy" id="2137581"/>
    <lineage>
        <taxon>Bacteria</taxon>
        <taxon>Bacillati</taxon>
        <taxon>Actinomycetota</taxon>
        <taxon>Coriobacteriia</taxon>
        <taxon>Eggerthellales</taxon>
        <taxon>Eggerthellaceae</taxon>
        <taxon>Ellagibacter</taxon>
    </lineage>
</organism>
<evidence type="ECO:0000256" key="17">
    <source>
        <dbReference type="SAM" id="MobiDB-lite"/>
    </source>
</evidence>
<feature type="region of interest" description="Disordered" evidence="17">
    <location>
        <begin position="530"/>
        <end position="549"/>
    </location>
</feature>
<dbReference type="InterPro" id="IPR018982">
    <property type="entry name" value="RQC_domain"/>
</dbReference>
<dbReference type="GO" id="GO:0030894">
    <property type="term" value="C:replisome"/>
    <property type="evidence" value="ECO:0007669"/>
    <property type="project" value="TreeGrafter"/>
</dbReference>